<evidence type="ECO:0000256" key="8">
    <source>
        <dbReference type="ARBA" id="ARBA00023065"/>
    </source>
</evidence>
<keyword evidence="3" id="KW-0813">Transport</keyword>
<comment type="caution">
    <text evidence="16">The sequence shown here is derived from an EMBL/GenBank/DDBJ whole genome shotgun (WGS) entry which is preliminary data.</text>
</comment>
<keyword evidence="11 13" id="KW-0066">ATP synthesis</keyword>
<dbReference type="NCBIfam" id="TIGR01039">
    <property type="entry name" value="atpD"/>
    <property type="match status" value="1"/>
</dbReference>
<evidence type="ECO:0000256" key="7">
    <source>
        <dbReference type="ARBA" id="ARBA00022967"/>
    </source>
</evidence>
<dbReference type="Proteomes" id="UP000235392">
    <property type="component" value="Unassembled WGS sequence"/>
</dbReference>
<organism evidence="16 17">
    <name type="scientific">Puccinia coronata f. sp. avenae</name>
    <dbReference type="NCBI Taxonomy" id="200324"/>
    <lineage>
        <taxon>Eukaryota</taxon>
        <taxon>Fungi</taxon>
        <taxon>Dikarya</taxon>
        <taxon>Basidiomycota</taxon>
        <taxon>Pucciniomycotina</taxon>
        <taxon>Pucciniomycetes</taxon>
        <taxon>Pucciniales</taxon>
        <taxon>Pucciniaceae</taxon>
        <taxon>Puccinia</taxon>
    </lineage>
</organism>
<evidence type="ECO:0000256" key="12">
    <source>
        <dbReference type="ARBA" id="ARBA00048383"/>
    </source>
</evidence>
<reference evidence="16 17" key="1">
    <citation type="submission" date="2017-11" db="EMBL/GenBank/DDBJ databases">
        <title>De novo assembly and phasing of dikaryotic genomes from two isolates of Puccinia coronata f. sp. avenae, the causal agent of oat crown rust.</title>
        <authorList>
            <person name="Miller M.E."/>
            <person name="Zhang Y."/>
            <person name="Omidvar V."/>
            <person name="Sperschneider J."/>
            <person name="Schwessinger B."/>
            <person name="Raley C."/>
            <person name="Palmer J.M."/>
            <person name="Garnica D."/>
            <person name="Upadhyaya N."/>
            <person name="Rathjen J."/>
            <person name="Taylor J.M."/>
            <person name="Park R.F."/>
            <person name="Dodds P.N."/>
            <person name="Hirsch C.D."/>
            <person name="Kianian S.F."/>
            <person name="Figueroa M."/>
        </authorList>
    </citation>
    <scope>NUCLEOTIDE SEQUENCE [LARGE SCALE GENOMIC DNA]</scope>
    <source>
        <strain evidence="16">12SD80</strain>
    </source>
</reference>
<keyword evidence="6 13" id="KW-0067">ATP-binding</keyword>
<protein>
    <recommendedName>
        <fullName evidence="13">ATP synthase subunit beta</fullName>
        <ecNumber evidence="13">7.1.2.2</ecNumber>
    </recommendedName>
</protein>
<evidence type="ECO:0000256" key="3">
    <source>
        <dbReference type="ARBA" id="ARBA00022448"/>
    </source>
</evidence>
<dbReference type="InterPro" id="IPR000194">
    <property type="entry name" value="ATPase_F1/V1/A1_a/bsu_nucl-bd"/>
</dbReference>
<dbReference type="GO" id="GO:0005739">
    <property type="term" value="C:mitochondrion"/>
    <property type="evidence" value="ECO:0007669"/>
    <property type="project" value="GOC"/>
</dbReference>
<evidence type="ECO:0000256" key="6">
    <source>
        <dbReference type="ARBA" id="ARBA00022840"/>
    </source>
</evidence>
<dbReference type="InterPro" id="IPR055190">
    <property type="entry name" value="ATP-synt_VA_C"/>
</dbReference>
<dbReference type="Pfam" id="PF00006">
    <property type="entry name" value="ATP-synt_ab"/>
    <property type="match status" value="1"/>
</dbReference>
<dbReference type="GO" id="GO:0046933">
    <property type="term" value="F:proton-transporting ATP synthase activity, rotational mechanism"/>
    <property type="evidence" value="ECO:0007669"/>
    <property type="project" value="InterPro"/>
</dbReference>
<dbReference type="EMBL" id="PGCI01000111">
    <property type="protein sequence ID" value="PLW39741.1"/>
    <property type="molecule type" value="Genomic_DNA"/>
</dbReference>
<comment type="similarity">
    <text evidence="2">Belongs to the ATPase alpha/beta chains family.</text>
</comment>
<keyword evidence="8" id="KW-0406">Ion transport</keyword>
<name>A0A2N5UPS2_9BASI</name>
<dbReference type="CDD" id="cd18110">
    <property type="entry name" value="ATP-synt_F1_beta_C"/>
    <property type="match status" value="1"/>
</dbReference>
<comment type="function">
    <text evidence="13">Produces ATP from ADP in the presence of a proton gradient across the membrane.</text>
</comment>
<feature type="domain" description="ATPase F1/V1/A1 complex alpha/beta subunit nucleotide-binding" evidence="14">
    <location>
        <begin position="17"/>
        <end position="155"/>
    </location>
</feature>
<dbReference type="GO" id="GO:0042776">
    <property type="term" value="P:proton motive force-driven mitochondrial ATP synthesis"/>
    <property type="evidence" value="ECO:0007669"/>
    <property type="project" value="TreeGrafter"/>
</dbReference>
<feature type="domain" description="ATP synthase A/B type C-terminal" evidence="15">
    <location>
        <begin position="161"/>
        <end position="244"/>
    </location>
</feature>
<accession>A0A2N5UPS2</accession>
<dbReference type="AlphaFoldDB" id="A0A2N5UPS2"/>
<dbReference type="SUPFAM" id="SSF47917">
    <property type="entry name" value="C-terminal domain of alpha and beta subunits of F1 ATP synthase"/>
    <property type="match status" value="1"/>
</dbReference>
<dbReference type="Gene3D" id="3.40.50.300">
    <property type="entry name" value="P-loop containing nucleotide triphosphate hydrolases"/>
    <property type="match status" value="1"/>
</dbReference>
<evidence type="ECO:0000313" key="16">
    <source>
        <dbReference type="EMBL" id="PLW39741.1"/>
    </source>
</evidence>
<dbReference type="InterPro" id="IPR050053">
    <property type="entry name" value="ATPase_alpha/beta_chains"/>
</dbReference>
<evidence type="ECO:0000259" key="15">
    <source>
        <dbReference type="Pfam" id="PF22919"/>
    </source>
</evidence>
<dbReference type="GO" id="GO:0045259">
    <property type="term" value="C:proton-transporting ATP synthase complex"/>
    <property type="evidence" value="ECO:0007669"/>
    <property type="project" value="UniProtKB-KW"/>
</dbReference>
<dbReference type="InterPro" id="IPR005722">
    <property type="entry name" value="ATP_synth_F1_bsu"/>
</dbReference>
<dbReference type="PANTHER" id="PTHR15184">
    <property type="entry name" value="ATP SYNTHASE"/>
    <property type="match status" value="1"/>
</dbReference>
<evidence type="ECO:0000256" key="9">
    <source>
        <dbReference type="ARBA" id="ARBA00023136"/>
    </source>
</evidence>
<keyword evidence="7" id="KW-1278">Translocase</keyword>
<keyword evidence="4 13" id="KW-0547">Nucleotide-binding</keyword>
<comment type="subcellular location">
    <subcellularLocation>
        <location evidence="1">Membrane</location>
    </subcellularLocation>
</comment>
<dbReference type="GO" id="GO:0005524">
    <property type="term" value="F:ATP binding"/>
    <property type="evidence" value="ECO:0007669"/>
    <property type="project" value="UniProtKB-KW"/>
</dbReference>
<dbReference type="FunFam" id="1.10.1140.10:FF:000001">
    <property type="entry name" value="ATP synthase subunit beta"/>
    <property type="match status" value="1"/>
</dbReference>
<dbReference type="SUPFAM" id="SSF52540">
    <property type="entry name" value="P-loop containing nucleoside triphosphate hydrolases"/>
    <property type="match status" value="1"/>
</dbReference>
<comment type="subunit">
    <text evidence="13">F-type ATPases have 2 components, CF(1) - the catalytic core - and CF(0) - the membrane proton channel. CF(1) and CF(0) have multiple subunits.</text>
</comment>
<dbReference type="Gene3D" id="1.10.1140.10">
    <property type="entry name" value="Bovine Mitochondrial F1-atpase, Atp Synthase Beta Chain, Chain D, domain 3"/>
    <property type="match status" value="1"/>
</dbReference>
<evidence type="ECO:0000313" key="17">
    <source>
        <dbReference type="Proteomes" id="UP000235392"/>
    </source>
</evidence>
<evidence type="ECO:0000256" key="4">
    <source>
        <dbReference type="ARBA" id="ARBA00022741"/>
    </source>
</evidence>
<gene>
    <name evidence="16" type="ORF">PCASD_09617</name>
</gene>
<keyword evidence="10 13" id="KW-0139">CF(1)</keyword>
<evidence type="ECO:0000256" key="1">
    <source>
        <dbReference type="ARBA" id="ARBA00004370"/>
    </source>
</evidence>
<dbReference type="EC" id="7.1.2.2" evidence="13"/>
<dbReference type="InterPro" id="IPR020003">
    <property type="entry name" value="ATPase_a/bsu_AS"/>
</dbReference>
<dbReference type="PROSITE" id="PS00152">
    <property type="entry name" value="ATPASE_ALPHA_BETA"/>
    <property type="match status" value="1"/>
</dbReference>
<evidence type="ECO:0000256" key="11">
    <source>
        <dbReference type="ARBA" id="ARBA00023310"/>
    </source>
</evidence>
<dbReference type="InterPro" id="IPR024034">
    <property type="entry name" value="ATPase_F1/V1_b/a_C"/>
</dbReference>
<sequence>MIETGVIQLNNDKSKAALFGQMNEPPGARARVALTGLTLAEYFRDEEGQDVLLFIDNIFRFTQAGSEVSALLGRIPSAVGYQPTLSTDMGGMQERITTTRKGSITSVQAVYVPADDLTDPAPATTFAHLDATTVLSRGISELGIYPAVDPLDSKSRLLDPRIVGPEHYNLATAVQKLLQDYKGLQDIIAILGMDELSEDDKLTVERARKVQRFMSQPFAVAEVFTGLEGRLVPLKDTIESFKGILAGQHDHLPESAFYMVGAIDDVKAKADKLAAEMKDN</sequence>
<evidence type="ECO:0000256" key="5">
    <source>
        <dbReference type="ARBA" id="ARBA00022781"/>
    </source>
</evidence>
<dbReference type="Pfam" id="PF22919">
    <property type="entry name" value="ATP-synt_VA_C"/>
    <property type="match status" value="1"/>
</dbReference>
<proteinExistence type="inferred from homology"/>
<dbReference type="PANTHER" id="PTHR15184:SF71">
    <property type="entry name" value="ATP SYNTHASE SUBUNIT BETA, MITOCHONDRIAL"/>
    <property type="match status" value="1"/>
</dbReference>
<keyword evidence="5" id="KW-0375">Hydrogen ion transport</keyword>
<comment type="catalytic activity">
    <reaction evidence="12 13">
        <text>ATP + H2O + 4 H(+)(in) = ADP + phosphate + 5 H(+)(out)</text>
        <dbReference type="Rhea" id="RHEA:57720"/>
        <dbReference type="ChEBI" id="CHEBI:15377"/>
        <dbReference type="ChEBI" id="CHEBI:15378"/>
        <dbReference type="ChEBI" id="CHEBI:30616"/>
        <dbReference type="ChEBI" id="CHEBI:43474"/>
        <dbReference type="ChEBI" id="CHEBI:456216"/>
        <dbReference type="EC" id="7.1.2.2"/>
    </reaction>
</comment>
<keyword evidence="9" id="KW-0472">Membrane</keyword>
<evidence type="ECO:0000256" key="2">
    <source>
        <dbReference type="ARBA" id="ARBA00008936"/>
    </source>
</evidence>
<evidence type="ECO:0000256" key="10">
    <source>
        <dbReference type="ARBA" id="ARBA00023196"/>
    </source>
</evidence>
<evidence type="ECO:0000256" key="13">
    <source>
        <dbReference type="RuleBase" id="RU003553"/>
    </source>
</evidence>
<dbReference type="InterPro" id="IPR027417">
    <property type="entry name" value="P-loop_NTPase"/>
</dbReference>
<evidence type="ECO:0000259" key="14">
    <source>
        <dbReference type="Pfam" id="PF00006"/>
    </source>
</evidence>